<organism evidence="2 3">
    <name type="scientific">Volvox africanus</name>
    <dbReference type="NCBI Taxonomy" id="51714"/>
    <lineage>
        <taxon>Eukaryota</taxon>
        <taxon>Viridiplantae</taxon>
        <taxon>Chlorophyta</taxon>
        <taxon>core chlorophytes</taxon>
        <taxon>Chlorophyceae</taxon>
        <taxon>CS clade</taxon>
        <taxon>Chlamydomonadales</taxon>
        <taxon>Volvocaceae</taxon>
        <taxon>Volvox</taxon>
    </lineage>
</organism>
<feature type="compositionally biased region" description="Polar residues" evidence="1">
    <location>
        <begin position="156"/>
        <end position="167"/>
    </location>
</feature>
<protein>
    <submittedName>
        <fullName evidence="2">Uncharacterized protein</fullName>
    </submittedName>
</protein>
<proteinExistence type="predicted"/>
<dbReference type="Proteomes" id="UP001165090">
    <property type="component" value="Unassembled WGS sequence"/>
</dbReference>
<feature type="region of interest" description="Disordered" evidence="1">
    <location>
        <begin position="132"/>
        <end position="167"/>
    </location>
</feature>
<feature type="non-terminal residue" evidence="2">
    <location>
        <position position="206"/>
    </location>
</feature>
<keyword evidence="3" id="KW-1185">Reference proteome</keyword>
<reference evidence="2 3" key="1">
    <citation type="journal article" date="2023" name="IScience">
        <title>Expanded male sex-determining region conserved during the evolution of homothallism in the green alga Volvox.</title>
        <authorList>
            <person name="Yamamoto K."/>
            <person name="Matsuzaki R."/>
            <person name="Mahakham W."/>
            <person name="Heman W."/>
            <person name="Sekimoto H."/>
            <person name="Kawachi M."/>
            <person name="Minakuchi Y."/>
            <person name="Toyoda A."/>
            <person name="Nozaki H."/>
        </authorList>
    </citation>
    <scope>NUCLEOTIDE SEQUENCE [LARGE SCALE GENOMIC DNA]</scope>
    <source>
        <strain evidence="2 3">NIES-4468</strain>
    </source>
</reference>
<accession>A0ABQ5SM07</accession>
<feature type="region of interest" description="Disordered" evidence="1">
    <location>
        <begin position="64"/>
        <end position="93"/>
    </location>
</feature>
<name>A0ABQ5SM07_9CHLO</name>
<dbReference type="EMBL" id="BSDZ01000094">
    <property type="protein sequence ID" value="GLI70550.1"/>
    <property type="molecule type" value="Genomic_DNA"/>
</dbReference>
<evidence type="ECO:0000313" key="2">
    <source>
        <dbReference type="EMBL" id="GLI70550.1"/>
    </source>
</evidence>
<feature type="compositionally biased region" description="Acidic residues" evidence="1">
    <location>
        <begin position="81"/>
        <end position="91"/>
    </location>
</feature>
<evidence type="ECO:0000256" key="1">
    <source>
        <dbReference type="SAM" id="MobiDB-lite"/>
    </source>
</evidence>
<sequence length="206" mass="22209">MAAECRQRPPNVLFNRLMISSRDNNADEIAIPNYQVACCCHAGIDTVDEAETNVVLHTQMSLQGRPRRRRLHCSSPPAIKDDDDEEEEGDEEGKYMQQGLLMMTKRHDCPAVSTQLMFKASKETRMLLETAASRGSKPQAAITARDGAEALPPPSSTTYPTAGTSGPLSIDLTQAQLTDDVTVCSSWGDPAAAEAAEAAEATEAAE</sequence>
<evidence type="ECO:0000313" key="3">
    <source>
        <dbReference type="Proteomes" id="UP001165090"/>
    </source>
</evidence>
<gene>
    <name evidence="2" type="ORF">VaNZ11_015469</name>
</gene>
<comment type="caution">
    <text evidence="2">The sequence shown here is derived from an EMBL/GenBank/DDBJ whole genome shotgun (WGS) entry which is preliminary data.</text>
</comment>